<dbReference type="InterPro" id="IPR036691">
    <property type="entry name" value="Endo/exonu/phosph_ase_sf"/>
</dbReference>
<evidence type="ECO:0000313" key="1">
    <source>
        <dbReference type="EMBL" id="KAK3211754.1"/>
    </source>
</evidence>
<dbReference type="AlphaFoldDB" id="A0AAE0ADE8"/>
<proteinExistence type="predicted"/>
<gene>
    <name evidence="1" type="ORF">Dsin_016460</name>
</gene>
<dbReference type="PANTHER" id="PTHR33710:SF71">
    <property type="entry name" value="ENDONUCLEASE_EXONUCLEASE_PHOSPHATASE DOMAIN-CONTAINING PROTEIN"/>
    <property type="match status" value="1"/>
</dbReference>
<sequence length="475" mass="54405">MDSRVSAFGYNCLEEEVSLHCSRIAEVIAAPTKVSAVLVHEDGYCGRMYTVDDEVLVTQQGVSDALEYLRVKLGFTGKLVVNSVGRSGGLCLFWSTNVIVDLLSFSPAHIDVSIRHDNILKWRFTGFYGHPDTALRSHSWTLLRRLSKMSNLAWLCLGDFNEIQFDSEKVGGLRKNWKQMSNFRKAVEDCGLSDMGFRGPIFTWSNKRESSAMISKRLDRGICNKEWDNLYSKSTIHHLDFWGSNHRPLLLKAKGVENQGIQGNFVQKRRRFYFEECWVNEEEFLSNIVACGSLLDSWNASKKRELRTNILIRRAALKEASNAIIPASWRVVSSLEHHLNCALDTEERYWRQRAWIEWLREEDSNTRFFHSKASARRSRNSIASLINEKCEWVEKKNELEDVISQNFKNIFSTSNPSLANIAAITNGVHAKFDSSSMSVLNKLFDGVEIRSVVFDMSHMKAPSRDGLPALFYQKY</sequence>
<reference evidence="1" key="1">
    <citation type="journal article" date="2023" name="Plant J.">
        <title>Genome sequences and population genomics provide insights into the demographic history, inbreeding, and mutation load of two 'living fossil' tree species of Dipteronia.</title>
        <authorList>
            <person name="Feng Y."/>
            <person name="Comes H.P."/>
            <person name="Chen J."/>
            <person name="Zhu S."/>
            <person name="Lu R."/>
            <person name="Zhang X."/>
            <person name="Li P."/>
            <person name="Qiu J."/>
            <person name="Olsen K.M."/>
            <person name="Qiu Y."/>
        </authorList>
    </citation>
    <scope>NUCLEOTIDE SEQUENCE</scope>
    <source>
        <strain evidence="1">NBL</strain>
    </source>
</reference>
<dbReference type="Proteomes" id="UP001281410">
    <property type="component" value="Unassembled WGS sequence"/>
</dbReference>
<keyword evidence="2" id="KW-1185">Reference proteome</keyword>
<dbReference type="PANTHER" id="PTHR33710">
    <property type="entry name" value="BNAC02G09200D PROTEIN"/>
    <property type="match status" value="1"/>
</dbReference>
<dbReference type="Gene3D" id="3.60.10.10">
    <property type="entry name" value="Endonuclease/exonuclease/phosphatase"/>
    <property type="match status" value="1"/>
</dbReference>
<organism evidence="1 2">
    <name type="scientific">Dipteronia sinensis</name>
    <dbReference type="NCBI Taxonomy" id="43782"/>
    <lineage>
        <taxon>Eukaryota</taxon>
        <taxon>Viridiplantae</taxon>
        <taxon>Streptophyta</taxon>
        <taxon>Embryophyta</taxon>
        <taxon>Tracheophyta</taxon>
        <taxon>Spermatophyta</taxon>
        <taxon>Magnoliopsida</taxon>
        <taxon>eudicotyledons</taxon>
        <taxon>Gunneridae</taxon>
        <taxon>Pentapetalae</taxon>
        <taxon>rosids</taxon>
        <taxon>malvids</taxon>
        <taxon>Sapindales</taxon>
        <taxon>Sapindaceae</taxon>
        <taxon>Hippocastanoideae</taxon>
        <taxon>Acereae</taxon>
        <taxon>Dipteronia</taxon>
    </lineage>
</organism>
<accession>A0AAE0ADE8</accession>
<evidence type="ECO:0000313" key="2">
    <source>
        <dbReference type="Proteomes" id="UP001281410"/>
    </source>
</evidence>
<dbReference type="EMBL" id="JANJYJ010000005">
    <property type="protein sequence ID" value="KAK3211754.1"/>
    <property type="molecule type" value="Genomic_DNA"/>
</dbReference>
<comment type="caution">
    <text evidence="1">The sequence shown here is derived from an EMBL/GenBank/DDBJ whole genome shotgun (WGS) entry which is preliminary data.</text>
</comment>
<name>A0AAE0ADE8_9ROSI</name>
<protein>
    <submittedName>
        <fullName evidence="1">Uncharacterized protein</fullName>
    </submittedName>
</protein>
<dbReference type="SUPFAM" id="SSF56219">
    <property type="entry name" value="DNase I-like"/>
    <property type="match status" value="1"/>
</dbReference>